<evidence type="ECO:0000313" key="8">
    <source>
        <dbReference type="Proteomes" id="UP000177610"/>
    </source>
</evidence>
<reference evidence="7 8" key="1">
    <citation type="journal article" date="2016" name="Nat. Commun.">
        <title>Thousands of microbial genomes shed light on interconnected biogeochemical processes in an aquifer system.</title>
        <authorList>
            <person name="Anantharaman K."/>
            <person name="Brown C.T."/>
            <person name="Hug L.A."/>
            <person name="Sharon I."/>
            <person name="Castelle C.J."/>
            <person name="Probst A.J."/>
            <person name="Thomas B.C."/>
            <person name="Singh A."/>
            <person name="Wilkins M.J."/>
            <person name="Karaoz U."/>
            <person name="Brodie E.L."/>
            <person name="Williams K.H."/>
            <person name="Hubbard S.S."/>
            <person name="Banfield J.F."/>
        </authorList>
    </citation>
    <scope>NUCLEOTIDE SEQUENCE [LARGE SCALE GENOMIC DNA]</scope>
</reference>
<evidence type="ECO:0000259" key="6">
    <source>
        <dbReference type="Pfam" id="PF06925"/>
    </source>
</evidence>
<feature type="domain" description="Diacylglycerol glucosyltransferase N-terminal" evidence="6">
    <location>
        <begin position="21"/>
        <end position="179"/>
    </location>
</feature>
<dbReference type="Gene3D" id="3.40.50.2000">
    <property type="entry name" value="Glycogen Phosphorylase B"/>
    <property type="match status" value="2"/>
</dbReference>
<dbReference type="Proteomes" id="UP000177610">
    <property type="component" value="Unassembled WGS sequence"/>
</dbReference>
<dbReference type="STRING" id="1817821.A2717_00420"/>
<dbReference type="Pfam" id="PF04101">
    <property type="entry name" value="Glyco_tran_28_C"/>
    <property type="match status" value="1"/>
</dbReference>
<protein>
    <recommendedName>
        <fullName evidence="9">Glycosyl transferase family 28 C-terminal domain-containing protein</fullName>
    </recommendedName>
</protein>
<dbReference type="PANTHER" id="PTHR43025">
    <property type="entry name" value="MONOGALACTOSYLDIACYLGLYCEROL SYNTHASE"/>
    <property type="match status" value="1"/>
</dbReference>
<sequence>MAKTKILVLCTAVGYGIKATADNIAQQLSKSEEYEVRSETVEKVESGMASSAVIKIYLMLLDKISPVWGYLYSSRLVMAISLPMRKFLASFKVKNVLQILREFQPAIVISTQTVPSGIIAYLKSKGLYLGKLVIVFSDYHLHSFWLYDEADLYICNIPEQVDELKKLGVPESKIRLTGTLVAEKFFQDISKDNARDQLGLLKSMPMVLMGGAGRARASNKEVFKQLLRSSRSFQVVVICGKNEELREELSAISAPAPHPVRILGYVDNMEVLMSAADVLIYKTGGPSMAEAVIKKLPMILTDIRPGHELINLNYLVNNGIAKYARIPREAVFMAEQVLDGKTVFNHEKNYEKIVKPPGAVTLVEAIKDIIPEPEGLKIKNYQEN</sequence>
<keyword evidence="4" id="KW-0808">Transferase</keyword>
<organism evidence="7 8">
    <name type="scientific">Candidatus Doudnabacteria bacterium RIFCSPHIGHO2_01_FULL_41_86</name>
    <dbReference type="NCBI Taxonomy" id="1817821"/>
    <lineage>
        <taxon>Bacteria</taxon>
        <taxon>Candidatus Doudnaibacteriota</taxon>
    </lineage>
</organism>
<dbReference type="InterPro" id="IPR007235">
    <property type="entry name" value="Glyco_trans_28_C"/>
</dbReference>
<accession>A0A1F5N8X5</accession>
<dbReference type="PANTHER" id="PTHR43025:SF3">
    <property type="entry name" value="MONOGALACTOSYLDIACYLGLYCEROL SYNTHASE 1, CHLOROPLASTIC"/>
    <property type="match status" value="1"/>
</dbReference>
<dbReference type="GO" id="GO:0016020">
    <property type="term" value="C:membrane"/>
    <property type="evidence" value="ECO:0007669"/>
    <property type="project" value="UniProtKB-SubCell"/>
</dbReference>
<name>A0A1F5N8X5_9BACT</name>
<dbReference type="InterPro" id="IPR009695">
    <property type="entry name" value="Diacylglyc_glucosyltr_N"/>
</dbReference>
<dbReference type="EMBL" id="MFEH01000003">
    <property type="protein sequence ID" value="OGE73982.1"/>
    <property type="molecule type" value="Genomic_DNA"/>
</dbReference>
<dbReference type="InterPro" id="IPR050519">
    <property type="entry name" value="Glycosyltransf_28_UgtP"/>
</dbReference>
<evidence type="ECO:0000259" key="5">
    <source>
        <dbReference type="Pfam" id="PF04101"/>
    </source>
</evidence>
<dbReference type="GO" id="GO:0009247">
    <property type="term" value="P:glycolipid biosynthetic process"/>
    <property type="evidence" value="ECO:0007669"/>
    <property type="project" value="InterPro"/>
</dbReference>
<feature type="domain" description="Glycosyl transferase family 28 C-terminal" evidence="5">
    <location>
        <begin position="208"/>
        <end position="321"/>
    </location>
</feature>
<dbReference type="Pfam" id="PF06925">
    <property type="entry name" value="MGDG_synth"/>
    <property type="match status" value="1"/>
</dbReference>
<dbReference type="AlphaFoldDB" id="A0A1F5N8X5"/>
<gene>
    <name evidence="7" type="ORF">A2717_00420</name>
</gene>
<comment type="subcellular location">
    <subcellularLocation>
        <location evidence="1">Membrane</location>
    </subcellularLocation>
</comment>
<keyword evidence="3" id="KW-0328">Glycosyltransferase</keyword>
<evidence type="ECO:0000256" key="1">
    <source>
        <dbReference type="ARBA" id="ARBA00004370"/>
    </source>
</evidence>
<evidence type="ECO:0000256" key="2">
    <source>
        <dbReference type="ARBA" id="ARBA00006962"/>
    </source>
</evidence>
<evidence type="ECO:0000313" key="7">
    <source>
        <dbReference type="EMBL" id="OGE73982.1"/>
    </source>
</evidence>
<evidence type="ECO:0000256" key="4">
    <source>
        <dbReference type="ARBA" id="ARBA00022679"/>
    </source>
</evidence>
<evidence type="ECO:0008006" key="9">
    <source>
        <dbReference type="Google" id="ProtNLM"/>
    </source>
</evidence>
<comment type="caution">
    <text evidence="7">The sequence shown here is derived from an EMBL/GenBank/DDBJ whole genome shotgun (WGS) entry which is preliminary data.</text>
</comment>
<dbReference type="SUPFAM" id="SSF53756">
    <property type="entry name" value="UDP-Glycosyltransferase/glycogen phosphorylase"/>
    <property type="match status" value="1"/>
</dbReference>
<dbReference type="GO" id="GO:0016758">
    <property type="term" value="F:hexosyltransferase activity"/>
    <property type="evidence" value="ECO:0007669"/>
    <property type="project" value="InterPro"/>
</dbReference>
<comment type="similarity">
    <text evidence="2">Belongs to the glycosyltransferase 28 family.</text>
</comment>
<proteinExistence type="inferred from homology"/>
<evidence type="ECO:0000256" key="3">
    <source>
        <dbReference type="ARBA" id="ARBA00022676"/>
    </source>
</evidence>